<dbReference type="PANTHER" id="PTHR10272">
    <property type="entry name" value="PLATELET-ACTIVATING FACTOR ACETYLHYDROLASE"/>
    <property type="match status" value="1"/>
</dbReference>
<evidence type="ECO:0000256" key="1">
    <source>
        <dbReference type="ARBA" id="ARBA00022801"/>
    </source>
</evidence>
<evidence type="ECO:0000313" key="4">
    <source>
        <dbReference type="EMBL" id="QQG36748.1"/>
    </source>
</evidence>
<dbReference type="SUPFAM" id="SSF53474">
    <property type="entry name" value="alpha/beta-Hydrolases"/>
    <property type="match status" value="1"/>
</dbReference>
<gene>
    <name evidence="4" type="ORF">HYS17_02945</name>
</gene>
<protein>
    <recommendedName>
        <fullName evidence="6">Acetylhydrolase</fullName>
    </recommendedName>
</protein>
<evidence type="ECO:0000256" key="3">
    <source>
        <dbReference type="ARBA" id="ARBA00023098"/>
    </source>
</evidence>
<keyword evidence="3" id="KW-0443">Lipid metabolism</keyword>
<dbReference type="EMBL" id="CP066681">
    <property type="protein sequence ID" value="QQG36748.1"/>
    <property type="molecule type" value="Genomic_DNA"/>
</dbReference>
<dbReference type="GO" id="GO:0003847">
    <property type="term" value="F:1-alkyl-2-acetylglycerophosphocholine esterase activity"/>
    <property type="evidence" value="ECO:0007669"/>
    <property type="project" value="TreeGrafter"/>
</dbReference>
<evidence type="ECO:0000313" key="5">
    <source>
        <dbReference type="Proteomes" id="UP000595362"/>
    </source>
</evidence>
<dbReference type="InterPro" id="IPR029058">
    <property type="entry name" value="AB_hydrolase_fold"/>
</dbReference>
<name>A0A7T5R392_9BACT</name>
<keyword evidence="1" id="KW-0378">Hydrolase</keyword>
<dbReference type="PANTHER" id="PTHR10272:SF0">
    <property type="entry name" value="PLATELET-ACTIVATING FACTOR ACETYLHYDROLASE"/>
    <property type="match status" value="1"/>
</dbReference>
<reference evidence="4 5" key="1">
    <citation type="submission" date="2020-07" db="EMBL/GenBank/DDBJ databases">
        <title>Huge and variable diversity of episymbiotic CPR bacteria and DPANN archaea in groundwater ecosystems.</title>
        <authorList>
            <person name="He C.Y."/>
            <person name="Keren R."/>
            <person name="Whittaker M."/>
            <person name="Farag I.F."/>
            <person name="Doudna J."/>
            <person name="Cate J.H.D."/>
            <person name="Banfield J.F."/>
        </authorList>
    </citation>
    <scope>NUCLEOTIDE SEQUENCE [LARGE SCALE GENOMIC DNA]</scope>
    <source>
        <strain evidence="4">NC_groundwater_70_Ag_B-0.1um_54_66</strain>
    </source>
</reference>
<dbReference type="Gene3D" id="3.40.50.1820">
    <property type="entry name" value="alpha/beta hydrolase"/>
    <property type="match status" value="1"/>
</dbReference>
<dbReference type="GO" id="GO:0016042">
    <property type="term" value="P:lipid catabolic process"/>
    <property type="evidence" value="ECO:0007669"/>
    <property type="project" value="UniProtKB-KW"/>
</dbReference>
<sequence length="313" mass="35055">MYRADIAVDHEPHKVLMARGEFIDESRHQRHVPYKIYYPAAVRLGPLPLVIWSHGLGGSRDGAGFISRFLTSHGYVVIHVQHPGTDSGLWEGKPGHPWDVIRESKYTAEDVLNRYRDIPFVLDQLPDYIENNPDIGQHMDIARLGMSGHSFGANTTQVMAGQRFGKSGALQSLKEPRFRAGILYSPVPSFNTESAREEIYGGISLPLFHMTGTDDTSPIEGFGYERRLEVFGHSSGPEQLLMILTGGDHMVYNGSRGQLGENQKRHTHENIIKVAALAYWDTWLKDDTAARHWLMEGGFAAWLDGEGSFTLKV</sequence>
<proteinExistence type="predicted"/>
<evidence type="ECO:0000256" key="2">
    <source>
        <dbReference type="ARBA" id="ARBA00022963"/>
    </source>
</evidence>
<dbReference type="AlphaFoldDB" id="A0A7T5R392"/>
<dbReference type="Proteomes" id="UP000595362">
    <property type="component" value="Chromosome"/>
</dbReference>
<organism evidence="4 5">
    <name type="scientific">Micavibrio aeruginosavorus</name>
    <dbReference type="NCBI Taxonomy" id="349221"/>
    <lineage>
        <taxon>Bacteria</taxon>
        <taxon>Pseudomonadati</taxon>
        <taxon>Bdellovibrionota</taxon>
        <taxon>Bdellovibrionia</taxon>
        <taxon>Bdellovibrionales</taxon>
        <taxon>Pseudobdellovibrionaceae</taxon>
        <taxon>Micavibrio</taxon>
    </lineage>
</organism>
<keyword evidence="2" id="KW-0442">Lipid degradation</keyword>
<dbReference type="Pfam" id="PF03403">
    <property type="entry name" value="PAF-AH_p_II"/>
    <property type="match status" value="1"/>
</dbReference>
<evidence type="ECO:0008006" key="6">
    <source>
        <dbReference type="Google" id="ProtNLM"/>
    </source>
</evidence>
<accession>A0A7T5R392</accession>